<reference evidence="2 3" key="1">
    <citation type="submission" date="2014-04" db="EMBL/GenBank/DDBJ databases">
        <authorList>
            <consortium name="DOE Joint Genome Institute"/>
            <person name="Kuo A."/>
            <person name="Kohler A."/>
            <person name="Costa M.D."/>
            <person name="Nagy L.G."/>
            <person name="Floudas D."/>
            <person name="Copeland A."/>
            <person name="Barry K.W."/>
            <person name="Cichocki N."/>
            <person name="Veneault-Fourrey C."/>
            <person name="LaButti K."/>
            <person name="Lindquist E.A."/>
            <person name="Lipzen A."/>
            <person name="Lundell T."/>
            <person name="Morin E."/>
            <person name="Murat C."/>
            <person name="Sun H."/>
            <person name="Tunlid A."/>
            <person name="Henrissat B."/>
            <person name="Grigoriev I.V."/>
            <person name="Hibbett D.S."/>
            <person name="Martin F."/>
            <person name="Nordberg H.P."/>
            <person name="Cantor M.N."/>
            <person name="Hua S.X."/>
        </authorList>
    </citation>
    <scope>NUCLEOTIDE SEQUENCE [LARGE SCALE GENOMIC DNA]</scope>
    <source>
        <strain evidence="2 3">Marx 270</strain>
    </source>
</reference>
<name>A0A0C3PNH9_PISTI</name>
<evidence type="ECO:0000313" key="2">
    <source>
        <dbReference type="EMBL" id="KIO10411.1"/>
    </source>
</evidence>
<evidence type="ECO:0000313" key="3">
    <source>
        <dbReference type="Proteomes" id="UP000054217"/>
    </source>
</evidence>
<sequence length="96" mass="11071">MALPVTSGDRTMHMYPWSVLIKLRFRFVDRGANTCKRKRYEKLRKSTGFLCCHPDENILLPLFHTGLVKLLQGKSGSSYGRPVRHSVLPQLSKQRD</sequence>
<protein>
    <submittedName>
        <fullName evidence="2">Uncharacterized protein</fullName>
    </submittedName>
</protein>
<dbReference type="HOGENOM" id="CLU_2360612_0_0_1"/>
<feature type="region of interest" description="Disordered" evidence="1">
    <location>
        <begin position="74"/>
        <end position="96"/>
    </location>
</feature>
<organism evidence="2 3">
    <name type="scientific">Pisolithus tinctorius Marx 270</name>
    <dbReference type="NCBI Taxonomy" id="870435"/>
    <lineage>
        <taxon>Eukaryota</taxon>
        <taxon>Fungi</taxon>
        <taxon>Dikarya</taxon>
        <taxon>Basidiomycota</taxon>
        <taxon>Agaricomycotina</taxon>
        <taxon>Agaricomycetes</taxon>
        <taxon>Agaricomycetidae</taxon>
        <taxon>Boletales</taxon>
        <taxon>Sclerodermatineae</taxon>
        <taxon>Pisolithaceae</taxon>
        <taxon>Pisolithus</taxon>
    </lineage>
</organism>
<dbReference type="AlphaFoldDB" id="A0A0C3PNH9"/>
<keyword evidence="3" id="KW-1185">Reference proteome</keyword>
<evidence type="ECO:0000256" key="1">
    <source>
        <dbReference type="SAM" id="MobiDB-lite"/>
    </source>
</evidence>
<reference evidence="3" key="2">
    <citation type="submission" date="2015-01" db="EMBL/GenBank/DDBJ databases">
        <title>Evolutionary Origins and Diversification of the Mycorrhizal Mutualists.</title>
        <authorList>
            <consortium name="DOE Joint Genome Institute"/>
            <consortium name="Mycorrhizal Genomics Consortium"/>
            <person name="Kohler A."/>
            <person name="Kuo A."/>
            <person name="Nagy L.G."/>
            <person name="Floudas D."/>
            <person name="Copeland A."/>
            <person name="Barry K.W."/>
            <person name="Cichocki N."/>
            <person name="Veneault-Fourrey C."/>
            <person name="LaButti K."/>
            <person name="Lindquist E.A."/>
            <person name="Lipzen A."/>
            <person name="Lundell T."/>
            <person name="Morin E."/>
            <person name="Murat C."/>
            <person name="Riley R."/>
            <person name="Ohm R."/>
            <person name="Sun H."/>
            <person name="Tunlid A."/>
            <person name="Henrissat B."/>
            <person name="Grigoriev I.V."/>
            <person name="Hibbett D.S."/>
            <person name="Martin F."/>
        </authorList>
    </citation>
    <scope>NUCLEOTIDE SEQUENCE [LARGE SCALE GENOMIC DNA]</scope>
    <source>
        <strain evidence="3">Marx 270</strain>
    </source>
</reference>
<gene>
    <name evidence="2" type="ORF">M404DRAFT_995599</name>
</gene>
<dbReference type="EMBL" id="KN831952">
    <property type="protein sequence ID" value="KIO10411.1"/>
    <property type="molecule type" value="Genomic_DNA"/>
</dbReference>
<accession>A0A0C3PNH9</accession>
<proteinExistence type="predicted"/>
<dbReference type="InParanoid" id="A0A0C3PNH9"/>
<dbReference type="Proteomes" id="UP000054217">
    <property type="component" value="Unassembled WGS sequence"/>
</dbReference>